<dbReference type="InterPro" id="IPR019925">
    <property type="entry name" value="DNA_repair_protein_predicted"/>
</dbReference>
<dbReference type="SUPFAM" id="SSF52540">
    <property type="entry name" value="P-loop containing nucleoside triphosphate hydrolases"/>
    <property type="match status" value="1"/>
</dbReference>
<evidence type="ECO:0000259" key="1">
    <source>
        <dbReference type="Pfam" id="PF12705"/>
    </source>
</evidence>
<reference evidence="2 3" key="1">
    <citation type="submission" date="2017-08" db="EMBL/GenBank/DDBJ databases">
        <title>Fine stratification of microbial communities through a metagenomic profile of the photic zone.</title>
        <authorList>
            <person name="Haro-Moreno J.M."/>
            <person name="Lopez-Perez M."/>
            <person name="De La Torre J."/>
            <person name="Picazo A."/>
            <person name="Camacho A."/>
            <person name="Rodriguez-Valera F."/>
        </authorList>
    </citation>
    <scope>NUCLEOTIDE SEQUENCE [LARGE SCALE GENOMIC DNA]</scope>
    <source>
        <strain evidence="2">MED-G28</strain>
    </source>
</reference>
<organism evidence="2 3">
    <name type="scientific">OM182 bacterium MED-G28</name>
    <dbReference type="NCBI Taxonomy" id="1986256"/>
    <lineage>
        <taxon>Bacteria</taxon>
        <taxon>Pseudomonadati</taxon>
        <taxon>Pseudomonadota</taxon>
        <taxon>Gammaproteobacteria</taxon>
        <taxon>OMG group</taxon>
        <taxon>OM182 clade</taxon>
    </lineage>
</organism>
<dbReference type="InterPro" id="IPR027417">
    <property type="entry name" value="P-loop_NTPase"/>
</dbReference>
<protein>
    <recommendedName>
        <fullName evidence="1">PD-(D/E)XK endonuclease-like domain-containing protein</fullName>
    </recommendedName>
</protein>
<dbReference type="InterPro" id="IPR011604">
    <property type="entry name" value="PDDEXK-like_dom_sf"/>
</dbReference>
<gene>
    <name evidence="2" type="ORF">CNF02_00780</name>
</gene>
<dbReference type="NCBIfam" id="TIGR03623">
    <property type="entry name" value="probable DNA repair protein"/>
    <property type="match status" value="1"/>
</dbReference>
<comment type="caution">
    <text evidence="2">The sequence shown here is derived from an EMBL/GenBank/DDBJ whole genome shotgun (WGS) entry which is preliminary data.</text>
</comment>
<dbReference type="InterPro" id="IPR038726">
    <property type="entry name" value="PDDEXK_AddAB-type"/>
</dbReference>
<dbReference type="Gene3D" id="3.90.320.10">
    <property type="match status" value="1"/>
</dbReference>
<dbReference type="Pfam" id="PF12705">
    <property type="entry name" value="PDDEXK_1"/>
    <property type="match status" value="1"/>
</dbReference>
<feature type="domain" description="PD-(D/E)XK endonuclease-like" evidence="1">
    <location>
        <begin position="618"/>
        <end position="894"/>
    </location>
</feature>
<evidence type="ECO:0000313" key="3">
    <source>
        <dbReference type="Proteomes" id="UP000219329"/>
    </source>
</evidence>
<name>A0A2A5WG97_9GAMM</name>
<dbReference type="AlphaFoldDB" id="A0A2A5WG97"/>
<evidence type="ECO:0000313" key="2">
    <source>
        <dbReference type="EMBL" id="PDH35287.1"/>
    </source>
</evidence>
<accession>A0A2A5WG97</accession>
<dbReference type="Proteomes" id="UP000219329">
    <property type="component" value="Unassembled WGS sequence"/>
</dbReference>
<proteinExistence type="predicted"/>
<dbReference type="EMBL" id="NTJZ01000001">
    <property type="protein sequence ID" value="PDH35287.1"/>
    <property type="molecule type" value="Genomic_DNA"/>
</dbReference>
<sequence length="919" mass="103773">MAIKRIDIEQIRPHIVNGATILVPNLRIKDAITAGYLDSLTKNVIPTPKIYAVDVFILKCWSKNARLGVAPCANLQPLSAVEEFLVWHEIIESSLTDIPLLNPGETASVVARSYQTSRQWLDPDILNNELRANSAIKDIAVFDKWTLQFKNYCDKYQRISLVDCTKELSKLLEQKKLTYFPKKTVLVNFYEPPPLYEHFFSVVPQLESVLTIKRKPNDKIPKVKINFSSPESELRHCANWVEDLLAKNPSAHIGLITCNKLLEQRQLEQLLADDFFPNGMLANIDDQAVFNTTSASRNLLDAPIIYDGLLLLSLGQDQHNTEDICRVLQSPYLSFSDEEPENRFNLVAQLQVKGSSTISGRDISYLASSKEKAYSCPSFSQKLVEVRTEIRKIKNLASPLVWSKVFEAIFEILGWPGPIASNKEHRFLIQWDKLFSEYKGSSKLMAPLTYSKALAKLRLLCAQDKQHKPFDSSLALSYYTATESIGLEFDYIRFLGLNDQQWPEPVNPSPFLPYDIQKTANIPGSHNDIQISIAKKQFDQLIRSTRVSIQASYYSTDGEQNYRPSSFIKCFVEHKTDAVQLQELSNKATRQFNSLPISTIIDESARLEVEDSLQGGASILSDQSACPFRAFALNRLKAYSPPRLEAGLSKMARGSAIHIALEYLFAEIRNHGELTSQTENQILELCNQAAVKAIEYLSLNHRDIMTPKFQLIEQSRIKKLLRKFVQVERNRPPFQVLAREQAFTQQFDNFVLNIRIDRIDQLNDGTLALIDYKTGKYSVSPKGWMDERPKDMQLPLYHSVASASDISPIDTVSVAHLHAEKIGHSGISASDNFSHQVRSIGSQKGTEMSWSEVTKSWSSKVEYLAHEFNQGVADVNPTDSTATCTYCGLQSLCRIQELSSNKLNIITKASNDDPSNQVS</sequence>